<dbReference type="SMART" id="SM00822">
    <property type="entry name" value="PKS_KR"/>
    <property type="match status" value="1"/>
</dbReference>
<dbReference type="PANTHER" id="PTHR43775:SF20">
    <property type="entry name" value="HYBRID PKS-NRPS SYNTHETASE APDA"/>
    <property type="match status" value="1"/>
</dbReference>
<dbReference type="SUPFAM" id="SSF47336">
    <property type="entry name" value="ACP-like"/>
    <property type="match status" value="1"/>
</dbReference>
<dbReference type="InterPro" id="IPR050091">
    <property type="entry name" value="PKS_NRPS_Biosynth_Enz"/>
</dbReference>
<dbReference type="SMART" id="SM00826">
    <property type="entry name" value="PKS_DH"/>
    <property type="match status" value="1"/>
</dbReference>
<feature type="region of interest" description="Disordered" evidence="7">
    <location>
        <begin position="2490"/>
        <end position="2526"/>
    </location>
</feature>
<feature type="region of interest" description="N-terminal hotdog fold" evidence="6">
    <location>
        <begin position="941"/>
        <end position="1075"/>
    </location>
</feature>
<dbReference type="InterPro" id="IPR020841">
    <property type="entry name" value="PKS_Beta-ketoAc_synthase_dom"/>
</dbReference>
<dbReference type="InterPro" id="IPR013120">
    <property type="entry name" value="FAR_NAD-bd"/>
</dbReference>
<comment type="caution">
    <text evidence="11">The sequence shown here is derived from an EMBL/GenBank/DDBJ whole genome shotgun (WGS) entry which is preliminary data.</text>
</comment>
<dbReference type="OrthoDB" id="329835at2759"/>
<keyword evidence="1" id="KW-0596">Phosphopantetheine</keyword>
<evidence type="ECO:0000256" key="5">
    <source>
        <dbReference type="ARBA" id="ARBA00023268"/>
    </source>
</evidence>
<dbReference type="InterPro" id="IPR016036">
    <property type="entry name" value="Malonyl_transacylase_ACP-bd"/>
</dbReference>
<dbReference type="InterPro" id="IPR049552">
    <property type="entry name" value="PKS_DH_N"/>
</dbReference>
<dbReference type="InterPro" id="IPR009081">
    <property type="entry name" value="PP-bd_ACP"/>
</dbReference>
<dbReference type="GO" id="GO:0006633">
    <property type="term" value="P:fatty acid biosynthetic process"/>
    <property type="evidence" value="ECO:0007669"/>
    <property type="project" value="TreeGrafter"/>
</dbReference>
<dbReference type="Pfam" id="PF22621">
    <property type="entry name" value="CurL-like_PKS_C"/>
    <property type="match status" value="1"/>
</dbReference>
<dbReference type="InterPro" id="IPR013217">
    <property type="entry name" value="Methyltransf_12"/>
</dbReference>
<keyword evidence="2" id="KW-0597">Phosphoprotein</keyword>
<dbReference type="GO" id="GO:0044550">
    <property type="term" value="P:secondary metabolite biosynthetic process"/>
    <property type="evidence" value="ECO:0007669"/>
    <property type="project" value="UniProtKB-ARBA"/>
</dbReference>
<keyword evidence="3" id="KW-0489">Methyltransferase</keyword>
<dbReference type="SMART" id="SM00823">
    <property type="entry name" value="PKS_PP"/>
    <property type="match status" value="1"/>
</dbReference>
<dbReference type="PANTHER" id="PTHR43775">
    <property type="entry name" value="FATTY ACID SYNTHASE"/>
    <property type="match status" value="1"/>
</dbReference>
<dbReference type="GO" id="GO:0031177">
    <property type="term" value="F:phosphopantetheine binding"/>
    <property type="evidence" value="ECO:0007669"/>
    <property type="project" value="InterPro"/>
</dbReference>
<dbReference type="InterPro" id="IPR013968">
    <property type="entry name" value="PKS_KR"/>
</dbReference>
<dbReference type="Gene3D" id="3.40.47.10">
    <property type="match status" value="1"/>
</dbReference>
<dbReference type="Pfam" id="PF08242">
    <property type="entry name" value="Methyltransf_12"/>
    <property type="match status" value="1"/>
</dbReference>
<evidence type="ECO:0000256" key="1">
    <source>
        <dbReference type="ARBA" id="ARBA00022450"/>
    </source>
</evidence>
<evidence type="ECO:0000259" key="10">
    <source>
        <dbReference type="PROSITE" id="PS52019"/>
    </source>
</evidence>
<organism evidence="11 12">
    <name type="scientific">Hymenoscyphus fraxineus</name>
    <dbReference type="NCBI Taxonomy" id="746836"/>
    <lineage>
        <taxon>Eukaryota</taxon>
        <taxon>Fungi</taxon>
        <taxon>Dikarya</taxon>
        <taxon>Ascomycota</taxon>
        <taxon>Pezizomycotina</taxon>
        <taxon>Leotiomycetes</taxon>
        <taxon>Helotiales</taxon>
        <taxon>Helotiaceae</taxon>
        <taxon>Hymenoscyphus</taxon>
    </lineage>
</organism>
<dbReference type="InterPro" id="IPR016035">
    <property type="entry name" value="Acyl_Trfase/lysoPLipase"/>
</dbReference>
<gene>
    <name evidence="11" type="ORF">HYFRA_00009927</name>
</gene>
<dbReference type="GO" id="GO:0008168">
    <property type="term" value="F:methyltransferase activity"/>
    <property type="evidence" value="ECO:0007669"/>
    <property type="project" value="UniProtKB-KW"/>
</dbReference>
<dbReference type="InterPro" id="IPR057326">
    <property type="entry name" value="KR_dom"/>
</dbReference>
<dbReference type="Gene3D" id="3.40.366.10">
    <property type="entry name" value="Malonyl-Coenzyme A Acyl Carrier Protein, domain 2"/>
    <property type="match status" value="1"/>
</dbReference>
<dbReference type="SUPFAM" id="SSF51735">
    <property type="entry name" value="NAD(P)-binding Rossmann-fold domains"/>
    <property type="match status" value="2"/>
</dbReference>
<dbReference type="SUPFAM" id="SSF53335">
    <property type="entry name" value="S-adenosyl-L-methionine-dependent methyltransferases"/>
    <property type="match status" value="1"/>
</dbReference>
<dbReference type="InterPro" id="IPR020806">
    <property type="entry name" value="PKS_PP-bd"/>
</dbReference>
<dbReference type="InterPro" id="IPR036736">
    <property type="entry name" value="ACP-like_sf"/>
</dbReference>
<dbReference type="SMART" id="SM00825">
    <property type="entry name" value="PKS_KS"/>
    <property type="match status" value="1"/>
</dbReference>
<dbReference type="SUPFAM" id="SSF52151">
    <property type="entry name" value="FabD/lysophospholipase-like"/>
    <property type="match status" value="1"/>
</dbReference>
<evidence type="ECO:0008006" key="13">
    <source>
        <dbReference type="Google" id="ProtNLM"/>
    </source>
</evidence>
<dbReference type="InterPro" id="IPR029063">
    <property type="entry name" value="SAM-dependent_MTases_sf"/>
</dbReference>
<feature type="compositionally biased region" description="Polar residues" evidence="7">
    <location>
        <begin position="2500"/>
        <end position="2526"/>
    </location>
</feature>
<dbReference type="CDD" id="cd00833">
    <property type="entry name" value="PKS"/>
    <property type="match status" value="1"/>
</dbReference>
<dbReference type="InterPro" id="IPR049900">
    <property type="entry name" value="PKS_mFAS_DH"/>
</dbReference>
<dbReference type="CDD" id="cd02440">
    <property type="entry name" value="AdoMet_MTases"/>
    <property type="match status" value="1"/>
</dbReference>
<dbReference type="Pfam" id="PF14765">
    <property type="entry name" value="PS-DH"/>
    <property type="match status" value="1"/>
</dbReference>
<dbReference type="PROSITE" id="PS50075">
    <property type="entry name" value="CARRIER"/>
    <property type="match status" value="1"/>
</dbReference>
<reference evidence="11" key="1">
    <citation type="submission" date="2021-07" db="EMBL/GenBank/DDBJ databases">
        <authorList>
            <person name="Durling M."/>
        </authorList>
    </citation>
    <scope>NUCLEOTIDE SEQUENCE</scope>
</reference>
<dbReference type="PROSITE" id="PS52019">
    <property type="entry name" value="PKS_MFAS_DH"/>
    <property type="match status" value="1"/>
</dbReference>
<dbReference type="InterPro" id="IPR016039">
    <property type="entry name" value="Thiolase-like"/>
</dbReference>
<proteinExistence type="predicted"/>
<feature type="domain" description="Carrier" evidence="8">
    <location>
        <begin position="2409"/>
        <end position="2484"/>
    </location>
</feature>
<dbReference type="InterPro" id="IPR001227">
    <property type="entry name" value="Ac_transferase_dom_sf"/>
</dbReference>
<evidence type="ECO:0000256" key="7">
    <source>
        <dbReference type="SAM" id="MobiDB-lite"/>
    </source>
</evidence>
<dbReference type="InterPro" id="IPR014043">
    <property type="entry name" value="Acyl_transferase_dom"/>
</dbReference>
<keyword evidence="4" id="KW-0808">Transferase</keyword>
<keyword evidence="12" id="KW-1185">Reference proteome</keyword>
<dbReference type="PROSITE" id="PS00012">
    <property type="entry name" value="PHOSPHOPANTETHEINE"/>
    <property type="match status" value="1"/>
</dbReference>
<dbReference type="InterPro" id="IPR014031">
    <property type="entry name" value="Ketoacyl_synth_C"/>
</dbReference>
<keyword evidence="5" id="KW-0511">Multifunctional enzyme</keyword>
<evidence type="ECO:0000256" key="2">
    <source>
        <dbReference type="ARBA" id="ARBA00022553"/>
    </source>
</evidence>
<dbReference type="Gene3D" id="3.10.129.110">
    <property type="entry name" value="Polyketide synthase dehydratase"/>
    <property type="match status" value="1"/>
</dbReference>
<dbReference type="InterPro" id="IPR006162">
    <property type="entry name" value="Ppantetheine_attach_site"/>
</dbReference>
<dbReference type="Pfam" id="PF02801">
    <property type="entry name" value="Ketoacyl-synt_C"/>
    <property type="match status" value="1"/>
</dbReference>
<evidence type="ECO:0000259" key="8">
    <source>
        <dbReference type="PROSITE" id="PS50075"/>
    </source>
</evidence>
<accession>A0A9N9PWS5</accession>
<dbReference type="GO" id="GO:0032259">
    <property type="term" value="P:methylation"/>
    <property type="evidence" value="ECO:0007669"/>
    <property type="project" value="UniProtKB-KW"/>
</dbReference>
<evidence type="ECO:0000313" key="12">
    <source>
        <dbReference type="Proteomes" id="UP000696280"/>
    </source>
</evidence>
<protein>
    <recommendedName>
        <fullName evidence="13">Polyketide synthase</fullName>
    </recommendedName>
</protein>
<dbReference type="InterPro" id="IPR049551">
    <property type="entry name" value="PKS_DH_C"/>
</dbReference>
<dbReference type="PROSITE" id="PS52004">
    <property type="entry name" value="KS3_2"/>
    <property type="match status" value="1"/>
</dbReference>
<dbReference type="Gene3D" id="3.40.50.150">
    <property type="entry name" value="Vaccinia Virus protein VP39"/>
    <property type="match status" value="1"/>
</dbReference>
<evidence type="ECO:0000256" key="6">
    <source>
        <dbReference type="PROSITE-ProRule" id="PRU01363"/>
    </source>
</evidence>
<dbReference type="InterPro" id="IPR020807">
    <property type="entry name" value="PKS_DH"/>
</dbReference>
<dbReference type="InterPro" id="IPR036291">
    <property type="entry name" value="NAD(P)-bd_dom_sf"/>
</dbReference>
<evidence type="ECO:0000256" key="4">
    <source>
        <dbReference type="ARBA" id="ARBA00022679"/>
    </source>
</evidence>
<evidence type="ECO:0000256" key="3">
    <source>
        <dbReference type="ARBA" id="ARBA00022603"/>
    </source>
</evidence>
<feature type="domain" description="PKS/mFAS DH" evidence="10">
    <location>
        <begin position="941"/>
        <end position="1245"/>
    </location>
</feature>
<dbReference type="GO" id="GO:0004312">
    <property type="term" value="F:fatty acid synthase activity"/>
    <property type="evidence" value="ECO:0007669"/>
    <property type="project" value="TreeGrafter"/>
</dbReference>
<dbReference type="InterPro" id="IPR042104">
    <property type="entry name" value="PKS_dehydratase_sf"/>
</dbReference>
<dbReference type="SUPFAM" id="SSF53901">
    <property type="entry name" value="Thiolase-like"/>
    <property type="match status" value="1"/>
</dbReference>
<evidence type="ECO:0000259" key="9">
    <source>
        <dbReference type="PROSITE" id="PS52004"/>
    </source>
</evidence>
<dbReference type="Gene3D" id="3.40.50.720">
    <property type="entry name" value="NAD(P)-binding Rossmann-like Domain"/>
    <property type="match status" value="2"/>
</dbReference>
<feature type="region of interest" description="C-terminal hotdog fold" evidence="6">
    <location>
        <begin position="1090"/>
        <end position="1245"/>
    </location>
</feature>
<dbReference type="Proteomes" id="UP000696280">
    <property type="component" value="Unassembled WGS sequence"/>
</dbReference>
<dbReference type="SUPFAM" id="SSF55048">
    <property type="entry name" value="Probable ACP-binding domain of malonyl-CoA ACP transacylase"/>
    <property type="match status" value="1"/>
</dbReference>
<dbReference type="SMART" id="SM00827">
    <property type="entry name" value="PKS_AT"/>
    <property type="match status" value="1"/>
</dbReference>
<dbReference type="Pfam" id="PF21089">
    <property type="entry name" value="PKS_DH_N"/>
    <property type="match status" value="1"/>
</dbReference>
<dbReference type="Pfam" id="PF00109">
    <property type="entry name" value="ketoacyl-synt"/>
    <property type="match status" value="1"/>
</dbReference>
<feature type="active site" description="Proton donor; for dehydratase activity" evidence="6">
    <location>
        <position position="1150"/>
    </location>
</feature>
<dbReference type="Pfam" id="PF07993">
    <property type="entry name" value="NAD_binding_4"/>
    <property type="match status" value="1"/>
</dbReference>
<name>A0A9N9PWS5_9HELO</name>
<feature type="active site" description="Proton acceptor; for dehydratase activity" evidence="6">
    <location>
        <position position="973"/>
    </location>
</feature>
<evidence type="ECO:0000313" key="11">
    <source>
        <dbReference type="EMBL" id="CAG8958610.1"/>
    </source>
</evidence>
<dbReference type="EMBL" id="CAJVRL010000083">
    <property type="protein sequence ID" value="CAG8958610.1"/>
    <property type="molecule type" value="Genomic_DNA"/>
</dbReference>
<sequence>MSNEPIAIVGSACRFAGDTNSPSKLWELLKDPKDLRSEIPESRFSAKGFYHKDGSHHGAANVLHSYLIDQDMSSFDAEFFSIKAAEAKAMDPQQRFLMETVYEGLEAAGMRIGDLQGSDTAVYVGVMCNDYGSMLLRDLQQTPTYLATGTAASILSNRLSYFFDWRGASVTIDTACSSSLVAIHMAVQALRSGDSRVALACGSNLILGPEQYIIESKLNMLSPDGLGRMWDQDANGYARGDGVAAVVLKTLSAAIADGDHIECIIRETGLNQDGAGSGQGLTMPSAVAQHDLIRSTYAKAGLDLSRASDRPQYFEAHGTGTPAGDPVEAEAINNAFFAPDVTENISHDPLYVGSIKTVLGHTEGTAGVAAIMKASLALQNSLIPPNMLFNKLSERVRPFYGPLEILKSAKPWPSSRDLGSSPVRRASVNSFGFGGANAHAILESYDNSTPRTSASESTVYTPFVFSATSERSLKASLSSYSTFLEKNTSLNARDLAFTLRQRRSAFGYRAAITATSVDDLRSKVKAKLTEQEAPIVIRALPARSAKKILGVFTGQGAQYARMGAELIEKSTVAGEIIDELEKHLAQLPAEDRPAWSLRGEILADASETRTGEAAISQPLCTAIQIMLVDLLRLANVNLDIVVGHSSGEIAAAYAAGVLSARDAIRVAYYRGLHLKSAASPNGASIKGAMLAVGTSMEDMNELCADEVFTGRIGIAACNSSSSVTVSGDEDAIAELQEILEDEKKFNRLLKVDKAYHSNHMLPCFSPYVASLQRCGVKAQTPSESCTWVSSVFEMQVDSSLQLSSTYWAENMTRPVLFSQALSKALKCGAEPDIILEIGPHPALKGPATTTISDVLEKELPYSGILSRGTDAVEASSNGFGFLWSYLSNASVNIDSYEKAMTGQEAFSVIKGLPTYQWNHDQKYWHESRISRKMRLRKDPVHTLLGEASPDSASHSLSWRNLLRKSEMEWLSGHQVQSQTIFPAAGYISTAMEASRFMAEEKAIKLIEIKDFVIHQAVVFQEDDSGVEVLISLAEITKTRPDCITAKFTYSAALGAQPDDLTLAASGDIEISLGEPSPNLLPERKPTLPHMIDVEPEGFYGALAQIGYEFSGRFRSLSDLRRRHGKASCLIKIPVPALGDETLLIHPAELDAAFQSVILAYSYPNDERIRSLHLPTIFQNIRINPSLCGTNGRTEDEFFPVDAAVSPPDGGKGIVGNVNLYNNSSSNIAIQVQGARLVPLGGATAINDRRVFSKVHWVSNKPVGIEAACDTLVTPTHTNTVAALERISTFYLRKFDKLVPENDLLRTTRPTSCYLNFARHVTKLVESGKHPYATKAWLGDTLEDVLESTKEFAHLPDARIMHLVGEQMPRVFKGETTILEEFRATSILDDYYAHGFGLEESAKWLGRTVKQITDRYPHMNMLEVGAGTGGATKSIFNSIGSSFLSYTFTDISAAFFENASSVFHKDKMIYKVLNAENDPIEQGYKEGAYDLVVAFFVIHACSKLDVALRNLRRLLKPGGMLVVGEGSHNNQTSASSGFIFGTLPGWWYGVDEGRTLSPLVTTEEWDVLLKNTGFSGVDSNPPSEFTDVFCTNLFVSQAVDETVNFLREPLSAPSTTPIEKLVIVGGETERSVHLVDGLQKHLGPLSSSLTSYKALTDVDYSILDSKTTVVSLTELDTPVFKDITPKTFDAVKKMFEEGKTLLWVSSGRRDDEPWSNMPVGFGRTAMHENSELRLQHLDIPDPLKSDSSVIAETVLRFQAKIPDNVLWTEEPEIILEESGKQLVPRLRPIKALNDRYNSARRPIIHELDVSKSVVTIQLGYNGCTMKEVSKYETSEPTEALVELRATHSVLSALKTAFGHKFLILGVDSTGVKYIALVDTLASVHKVPAKSAVSVPDSFKESMLAITGSHLLAMVILDTMYTGQKLAIHNATAVLADAIVAQASAKDVEVVWTTDMADASTPSSWIKLIPYSSSLELSQIVEPDTSCFVGLSKHHIQRSENEFTIASSLPQTCRKESQKTLFSSIGNKSKSSASAILGQTLRRALDNVLGYTNQEQRDLPTSVISLEAVSRGERPTEPMTIIDFTTARLLPVQITRVDDKPMFKNNKSYWVVGLSGALGVSLIDWMVDRGAKNVILTSRKPQIEASWLATHKSNGAIITILPCDVTNEPGMKAVHQTICDTLPPIAGCLNGAMVLNDTAIRNMSFEQLMNVVKPKVFGSIILDNIFKTINLDFFILVSSINCVVGNLGQANYAAANTFLCSLAAQRRKRGLNASAVNVGAIIGAGYMERESRRALDLIVQKISLMHLSEEDWHQIFAEAIDVGFLGSEHGPEITTGLSDIPADAPNAPNWFMNPKFSSFIIHQDGAKEDKHEGAATVSISDLLEACQTEKEVQKVIRGKVDPAYSSYAMTDENTESFANQLRNVLQMTMPDEDLMQMRPNEIGLDSLVSVDIRSWFLKSFQVSIPVLKIMGNDTMATLVQFAVDNVPSELVPGLGDSEDSVSSDGRSVEESSIATTPTQRSASPSYKNNSGFVDWDAESRLPADMQQTISISEPAPALPPKVILLTGVSGLLGHHLLNYFVKNTSATKVICVAVRKLEERLRTGKLPPRSSAIEYYEGSLDQPLLGLSESEAAAIFSEVDVVVHNGADTSHLKYYRDIKPSNVGSTITLARLCVPRRIPMHYVSSVGVALFSNMKAFPEISVMTPGSTSPPADGAHGYMSSKYVNERFLEAVNAKHGLRICIHRPSTIVREGEDAQGAKAELDWVNALIHYAKQIKAAPKMEYNKGALDLVYTESCCVDIAKHVFNTNPKPVAYSHQVGDEIIQLGSLQDIGLKTGSAFEVLPMAEWCKKAITAGMHPAVAAVIEAMDERGLPEYPRLLKAKQF</sequence>
<dbReference type="InterPro" id="IPR014030">
    <property type="entry name" value="Ketoacyl_synth_N"/>
</dbReference>
<dbReference type="Pfam" id="PF00698">
    <property type="entry name" value="Acyl_transf_1"/>
    <property type="match status" value="1"/>
</dbReference>
<feature type="domain" description="Ketosynthase family 3 (KS3)" evidence="9">
    <location>
        <begin position="3"/>
        <end position="444"/>
    </location>
</feature>
<dbReference type="Pfam" id="PF08659">
    <property type="entry name" value="KR"/>
    <property type="match status" value="1"/>
</dbReference>